<gene>
    <name evidence="1" type="ORF">METZ01_LOCUS184675</name>
</gene>
<name>A0A382D291_9ZZZZ</name>
<protein>
    <submittedName>
        <fullName evidence="1">Uncharacterized protein</fullName>
    </submittedName>
</protein>
<sequence>MHEAEKSRQGPKIDRNKYAASLAKLDSIFRDISDSVNEVSKWRCPYKNVEDRCTAKFGCRNQDINVPEDELFICLGSDNLDYRTAWEN</sequence>
<dbReference type="EMBL" id="UINC01036998">
    <property type="protein sequence ID" value="SVB31821.1"/>
    <property type="molecule type" value="Genomic_DNA"/>
</dbReference>
<evidence type="ECO:0000313" key="1">
    <source>
        <dbReference type="EMBL" id="SVB31821.1"/>
    </source>
</evidence>
<proteinExistence type="predicted"/>
<accession>A0A382D291</accession>
<organism evidence="1">
    <name type="scientific">marine metagenome</name>
    <dbReference type="NCBI Taxonomy" id="408172"/>
    <lineage>
        <taxon>unclassified sequences</taxon>
        <taxon>metagenomes</taxon>
        <taxon>ecological metagenomes</taxon>
    </lineage>
</organism>
<dbReference type="AlphaFoldDB" id="A0A382D291"/>
<reference evidence="1" key="1">
    <citation type="submission" date="2018-05" db="EMBL/GenBank/DDBJ databases">
        <authorList>
            <person name="Lanie J.A."/>
            <person name="Ng W.-L."/>
            <person name="Kazmierczak K.M."/>
            <person name="Andrzejewski T.M."/>
            <person name="Davidsen T.M."/>
            <person name="Wayne K.J."/>
            <person name="Tettelin H."/>
            <person name="Glass J.I."/>
            <person name="Rusch D."/>
            <person name="Podicherti R."/>
            <person name="Tsui H.-C.T."/>
            <person name="Winkler M.E."/>
        </authorList>
    </citation>
    <scope>NUCLEOTIDE SEQUENCE</scope>
</reference>